<sequence>MTPPVRLELVGIGKRFGAVVANDSIDLRLRPGEIHAVLGENGAGKSTLMLLLYGVLQPDSGSIVWEGREVSVSDPGTARRLGIGMVFQHFSLLRTLSVRQNLQLAYPDLDEQRLAQVLGDFDLRIELDVRVGLLSPGEMQRVEILRCLLQDMKLLILDEPTSVLTPAEVEQLVAILRKLAQRGCSVLFITHKLDEARALCREATVLRGGRVAGRLELAGSSDADITRLMLGGEPPPAQLARAAAPPGATALQLRGICAQLPGQRRGRLENIDLSLASGEILGIAGVSGSGQEALAAVVAGEIRPSAGSLWLDGEDLGRSGVRQRRRRGIRVLPVDRLHHAAAAGLTLDENYLLSHYDDAACHSGPWLHWGRVAALATQLIQDAAVRAPSAAAQARQLSGGNLQKFLVGRELAGAPRVLVCYNPTWGVDPGAQANIHAALAAARNAGMAILLLSEDTEELYRLCDRLGALCDGRLSPQLPTAEVDRDLLGQWMTGAGGSSPQRSGACA</sequence>
<gene>
    <name evidence="4" type="ORF">E4634_05280</name>
</gene>
<dbReference type="Pfam" id="PF00005">
    <property type="entry name" value="ABC_tran"/>
    <property type="match status" value="2"/>
</dbReference>
<dbReference type="EMBL" id="SRLE01000005">
    <property type="protein sequence ID" value="TGD74617.1"/>
    <property type="molecule type" value="Genomic_DNA"/>
</dbReference>
<dbReference type="Proteomes" id="UP000298050">
    <property type="component" value="Unassembled WGS sequence"/>
</dbReference>
<dbReference type="InterPro" id="IPR003593">
    <property type="entry name" value="AAA+_ATPase"/>
</dbReference>
<evidence type="ECO:0000256" key="1">
    <source>
        <dbReference type="ARBA" id="ARBA00022741"/>
    </source>
</evidence>
<dbReference type="InterPro" id="IPR017871">
    <property type="entry name" value="ABC_transporter-like_CS"/>
</dbReference>
<comment type="caution">
    <text evidence="4">The sequence shown here is derived from an EMBL/GenBank/DDBJ whole genome shotgun (WGS) entry which is preliminary data.</text>
</comment>
<dbReference type="InterPro" id="IPR050107">
    <property type="entry name" value="ABC_carbohydrate_import_ATPase"/>
</dbReference>
<dbReference type="GO" id="GO:0016887">
    <property type="term" value="F:ATP hydrolysis activity"/>
    <property type="evidence" value="ECO:0007669"/>
    <property type="project" value="InterPro"/>
</dbReference>
<dbReference type="InterPro" id="IPR003439">
    <property type="entry name" value="ABC_transporter-like_ATP-bd"/>
</dbReference>
<organism evidence="4 5">
    <name type="scientific">Mangrovimicrobium sediminis</name>
    <dbReference type="NCBI Taxonomy" id="2562682"/>
    <lineage>
        <taxon>Bacteria</taxon>
        <taxon>Pseudomonadati</taxon>
        <taxon>Pseudomonadota</taxon>
        <taxon>Gammaproteobacteria</taxon>
        <taxon>Cellvibrionales</taxon>
        <taxon>Halieaceae</taxon>
        <taxon>Mangrovimicrobium</taxon>
    </lineage>
</organism>
<protein>
    <submittedName>
        <fullName evidence="4">ABC transporter ATP-binding protein</fullName>
    </submittedName>
</protein>
<dbReference type="RefSeq" id="WP_135441575.1">
    <property type="nucleotide sequence ID" value="NZ_SRLE01000005.1"/>
</dbReference>
<name>A0A4Z0M5C2_9GAMM</name>
<evidence type="ECO:0000259" key="3">
    <source>
        <dbReference type="PROSITE" id="PS50893"/>
    </source>
</evidence>
<reference evidence="4 5" key="1">
    <citation type="submission" date="2019-04" db="EMBL/GenBank/DDBJ databases">
        <title>Taxonomy of novel Haliea sp. from mangrove soil of West Coast of India.</title>
        <authorList>
            <person name="Verma A."/>
            <person name="Kumar P."/>
            <person name="Krishnamurthi S."/>
        </authorList>
    </citation>
    <scope>NUCLEOTIDE SEQUENCE [LARGE SCALE GENOMIC DNA]</scope>
    <source>
        <strain evidence="4 5">SAOS-164</strain>
    </source>
</reference>
<dbReference type="PANTHER" id="PTHR43790:SF4">
    <property type="entry name" value="GUANOSINE IMPORT ATP-BINDING PROTEIN NUPO"/>
    <property type="match status" value="1"/>
</dbReference>
<dbReference type="InterPro" id="IPR027417">
    <property type="entry name" value="P-loop_NTPase"/>
</dbReference>
<dbReference type="CDD" id="cd03216">
    <property type="entry name" value="ABC_Carb_Monos_I"/>
    <property type="match status" value="1"/>
</dbReference>
<dbReference type="SMART" id="SM00382">
    <property type="entry name" value="AAA"/>
    <property type="match status" value="2"/>
</dbReference>
<feature type="domain" description="ABC transporter" evidence="3">
    <location>
        <begin position="7"/>
        <end position="233"/>
    </location>
</feature>
<evidence type="ECO:0000313" key="5">
    <source>
        <dbReference type="Proteomes" id="UP000298050"/>
    </source>
</evidence>
<evidence type="ECO:0000313" key="4">
    <source>
        <dbReference type="EMBL" id="TGD74617.1"/>
    </source>
</evidence>
<feature type="domain" description="ABC transporter" evidence="3">
    <location>
        <begin position="251"/>
        <end position="496"/>
    </location>
</feature>
<proteinExistence type="predicted"/>
<dbReference type="OrthoDB" id="9776369at2"/>
<dbReference type="PROSITE" id="PS50893">
    <property type="entry name" value="ABC_TRANSPORTER_2"/>
    <property type="match status" value="2"/>
</dbReference>
<dbReference type="Gene3D" id="3.40.50.300">
    <property type="entry name" value="P-loop containing nucleotide triphosphate hydrolases"/>
    <property type="match status" value="2"/>
</dbReference>
<dbReference type="PANTHER" id="PTHR43790">
    <property type="entry name" value="CARBOHYDRATE TRANSPORT ATP-BINDING PROTEIN MG119-RELATED"/>
    <property type="match status" value="1"/>
</dbReference>
<accession>A0A4Z0M5C2</accession>
<dbReference type="GO" id="GO:0005524">
    <property type="term" value="F:ATP binding"/>
    <property type="evidence" value="ECO:0007669"/>
    <property type="project" value="UniProtKB-KW"/>
</dbReference>
<dbReference type="AlphaFoldDB" id="A0A4Z0M5C2"/>
<keyword evidence="2 4" id="KW-0067">ATP-binding</keyword>
<keyword evidence="1" id="KW-0547">Nucleotide-binding</keyword>
<keyword evidence="5" id="KW-1185">Reference proteome</keyword>
<dbReference type="SUPFAM" id="SSF52540">
    <property type="entry name" value="P-loop containing nucleoside triphosphate hydrolases"/>
    <property type="match status" value="2"/>
</dbReference>
<dbReference type="PROSITE" id="PS00211">
    <property type="entry name" value="ABC_TRANSPORTER_1"/>
    <property type="match status" value="2"/>
</dbReference>
<evidence type="ECO:0000256" key="2">
    <source>
        <dbReference type="ARBA" id="ARBA00022840"/>
    </source>
</evidence>